<feature type="region of interest" description="Disordered" evidence="1">
    <location>
        <begin position="36"/>
        <end position="58"/>
    </location>
</feature>
<accession>A0ABY4JTD1</accession>
<organism evidence="2 3">
    <name type="scientific">Gottfriedia acidiceleris</name>
    <dbReference type="NCBI Taxonomy" id="371036"/>
    <lineage>
        <taxon>Bacteria</taxon>
        <taxon>Bacillati</taxon>
        <taxon>Bacillota</taxon>
        <taxon>Bacilli</taxon>
        <taxon>Bacillales</taxon>
        <taxon>Bacillaceae</taxon>
        <taxon>Gottfriedia</taxon>
    </lineage>
</organism>
<evidence type="ECO:0000313" key="2">
    <source>
        <dbReference type="EMBL" id="UPM56350.1"/>
    </source>
</evidence>
<proteinExistence type="predicted"/>
<sequence>MSKWNEQAAANNNLPSSTIRTSELMLGKNADHEFAEDLSDGGERNKNIEMLNKNPKLK</sequence>
<evidence type="ECO:0000256" key="1">
    <source>
        <dbReference type="SAM" id="MobiDB-lite"/>
    </source>
</evidence>
<evidence type="ECO:0008006" key="4">
    <source>
        <dbReference type="Google" id="ProtNLM"/>
    </source>
</evidence>
<dbReference type="RefSeq" id="WP_248269254.1">
    <property type="nucleotide sequence ID" value="NZ_CP096034.1"/>
</dbReference>
<dbReference type="EMBL" id="CP096034">
    <property type="protein sequence ID" value="UPM56350.1"/>
    <property type="molecule type" value="Genomic_DNA"/>
</dbReference>
<reference evidence="2 3" key="1">
    <citation type="submission" date="2022-04" db="EMBL/GenBank/DDBJ databases">
        <title>Mechanism of arsenic methylation and mitigation arsenic toxicity by Bacillus sp. LH14 from an Arsenic-Contaminated Paddy Soil.</title>
        <authorList>
            <person name="Wang D."/>
        </authorList>
    </citation>
    <scope>NUCLEOTIDE SEQUENCE [LARGE SCALE GENOMIC DNA]</scope>
    <source>
        <strain evidence="2 3">LH14</strain>
    </source>
</reference>
<feature type="compositionally biased region" description="Basic and acidic residues" evidence="1">
    <location>
        <begin position="36"/>
        <end position="47"/>
    </location>
</feature>
<dbReference type="Proteomes" id="UP000830639">
    <property type="component" value="Chromosome"/>
</dbReference>
<evidence type="ECO:0000313" key="3">
    <source>
        <dbReference type="Proteomes" id="UP000830639"/>
    </source>
</evidence>
<gene>
    <name evidence="2" type="ORF">MY490_11155</name>
</gene>
<protein>
    <recommendedName>
        <fullName evidence="4">Protochlorophyllide reductase 46kDa chain</fullName>
    </recommendedName>
</protein>
<name>A0ABY4JTD1_9BACI</name>
<keyword evidence="3" id="KW-1185">Reference proteome</keyword>